<comment type="caution">
    <text evidence="1">The sequence shown here is derived from an EMBL/GenBank/DDBJ whole genome shotgun (WGS) entry which is preliminary data.</text>
</comment>
<proteinExistence type="predicted"/>
<accession>A0ABQ6MJZ7</accession>
<name>A0ABQ6MJZ7_9STRA</name>
<organism evidence="1 2">
    <name type="scientific">Tetraparma gracilis</name>
    <dbReference type="NCBI Taxonomy" id="2962635"/>
    <lineage>
        <taxon>Eukaryota</taxon>
        <taxon>Sar</taxon>
        <taxon>Stramenopiles</taxon>
        <taxon>Ochrophyta</taxon>
        <taxon>Bolidophyceae</taxon>
        <taxon>Parmales</taxon>
        <taxon>Triparmaceae</taxon>
        <taxon>Tetraparma</taxon>
    </lineage>
</organism>
<evidence type="ECO:0000313" key="1">
    <source>
        <dbReference type="EMBL" id="GMI27940.1"/>
    </source>
</evidence>
<evidence type="ECO:0000313" key="2">
    <source>
        <dbReference type="Proteomes" id="UP001165060"/>
    </source>
</evidence>
<dbReference type="Proteomes" id="UP001165060">
    <property type="component" value="Unassembled WGS sequence"/>
</dbReference>
<keyword evidence="2" id="KW-1185">Reference proteome</keyword>
<protein>
    <submittedName>
        <fullName evidence="1">Uncharacterized protein</fullName>
    </submittedName>
</protein>
<dbReference type="EMBL" id="BRYB01001534">
    <property type="protein sequence ID" value="GMI27940.1"/>
    <property type="molecule type" value="Genomic_DNA"/>
</dbReference>
<gene>
    <name evidence="1" type="ORF">TeGR_g9061</name>
</gene>
<reference evidence="1 2" key="1">
    <citation type="journal article" date="2023" name="Commun. Biol.">
        <title>Genome analysis of Parmales, the sister group of diatoms, reveals the evolutionary specialization of diatoms from phago-mixotrophs to photoautotrophs.</title>
        <authorList>
            <person name="Ban H."/>
            <person name="Sato S."/>
            <person name="Yoshikawa S."/>
            <person name="Yamada K."/>
            <person name="Nakamura Y."/>
            <person name="Ichinomiya M."/>
            <person name="Sato N."/>
            <person name="Blanc-Mathieu R."/>
            <person name="Endo H."/>
            <person name="Kuwata A."/>
            <person name="Ogata H."/>
        </authorList>
    </citation>
    <scope>NUCLEOTIDE SEQUENCE [LARGE SCALE GENOMIC DNA]</scope>
</reference>
<sequence length="236" mass="25661">MDCNSDADCSPSDDGIPEQCVFPVGGEKRRRLFGMDGGMPTLCSDGKACRGKCDPYACIWNNDAWLNDYFFSLEGRPPTEENKSCERTPSITAVAGSLAEEGLCGSHVPQMIEQFEQLICGIPETSCWVDFDAPPASDIQCELCAGPMYGLMAAQGQLDTYTFEQFEALFWPQVCSFDENAIHEGACTPGDMTLLVEYGDACCDMEQMMSLTPTCMTCLGAVDAAGDDVMSCFDSY</sequence>